<protein>
    <submittedName>
        <fullName evidence="2">DsbA family oxidoreductase</fullName>
    </submittedName>
</protein>
<name>A0A420EBG1_9ALTE</name>
<dbReference type="GO" id="GO:0016491">
    <property type="term" value="F:oxidoreductase activity"/>
    <property type="evidence" value="ECO:0007669"/>
    <property type="project" value="InterPro"/>
</dbReference>
<accession>A0A420EBG1</accession>
<dbReference type="Pfam" id="PF01323">
    <property type="entry name" value="DSBA"/>
    <property type="match status" value="1"/>
</dbReference>
<sequence length="214" mass="24530">MSKKIKLDIVSDVVCPWCIIGYKRLDAAIKELGMEDNIEVEWQPFQLNPDMPPEGEDLCAHLKRKYGTTLEDSIRFRKEMTELGEYVGFKFDYFDGLKAVNTLDAHILLEYAKKVGKQTELKNRLFASFYSEQKDISNKSILRQELQSVGLNVEEAMKSLDDDILRNHVRSQEQQWKQTGISGVPTIVFNRESTISGAQSVDTYKQVLTELAKT</sequence>
<dbReference type="Proteomes" id="UP000286482">
    <property type="component" value="Unassembled WGS sequence"/>
</dbReference>
<dbReference type="AlphaFoldDB" id="A0A420EBG1"/>
<evidence type="ECO:0000259" key="1">
    <source>
        <dbReference type="Pfam" id="PF01323"/>
    </source>
</evidence>
<organism evidence="2 3">
    <name type="scientific">Alginatibacterium sediminis</name>
    <dbReference type="NCBI Taxonomy" id="2164068"/>
    <lineage>
        <taxon>Bacteria</taxon>
        <taxon>Pseudomonadati</taxon>
        <taxon>Pseudomonadota</taxon>
        <taxon>Gammaproteobacteria</taxon>
        <taxon>Alteromonadales</taxon>
        <taxon>Alteromonadaceae</taxon>
        <taxon>Alginatibacterium</taxon>
    </lineage>
</organism>
<dbReference type="SUPFAM" id="SSF52833">
    <property type="entry name" value="Thioredoxin-like"/>
    <property type="match status" value="1"/>
</dbReference>
<dbReference type="InterPro" id="IPR001853">
    <property type="entry name" value="DSBA-like_thioredoxin_dom"/>
</dbReference>
<dbReference type="Gene3D" id="3.40.30.10">
    <property type="entry name" value="Glutaredoxin"/>
    <property type="match status" value="1"/>
</dbReference>
<dbReference type="PANTHER" id="PTHR13887">
    <property type="entry name" value="GLUTATHIONE S-TRANSFERASE KAPPA"/>
    <property type="match status" value="1"/>
</dbReference>
<comment type="caution">
    <text evidence="2">The sequence shown here is derived from an EMBL/GenBank/DDBJ whole genome shotgun (WGS) entry which is preliminary data.</text>
</comment>
<dbReference type="EMBL" id="RAQO01000006">
    <property type="protein sequence ID" value="RKF18016.1"/>
    <property type="molecule type" value="Genomic_DNA"/>
</dbReference>
<evidence type="ECO:0000313" key="2">
    <source>
        <dbReference type="EMBL" id="RKF18016.1"/>
    </source>
</evidence>
<reference evidence="2 3" key="1">
    <citation type="submission" date="2018-09" db="EMBL/GenBank/DDBJ databases">
        <authorList>
            <person name="Wang Z."/>
        </authorList>
    </citation>
    <scope>NUCLEOTIDE SEQUENCE [LARGE SCALE GENOMIC DNA]</scope>
    <source>
        <strain evidence="2 3">ALS 81</strain>
    </source>
</reference>
<dbReference type="PANTHER" id="PTHR13887:SF41">
    <property type="entry name" value="THIOREDOXIN SUPERFAMILY PROTEIN"/>
    <property type="match status" value="1"/>
</dbReference>
<keyword evidence="3" id="KW-1185">Reference proteome</keyword>
<feature type="domain" description="DSBA-like thioredoxin" evidence="1">
    <location>
        <begin position="7"/>
        <end position="208"/>
    </location>
</feature>
<evidence type="ECO:0000313" key="3">
    <source>
        <dbReference type="Proteomes" id="UP000286482"/>
    </source>
</evidence>
<dbReference type="CDD" id="cd03024">
    <property type="entry name" value="DsbA_FrnE"/>
    <property type="match status" value="1"/>
</dbReference>
<dbReference type="OrthoDB" id="9799122at2"/>
<dbReference type="InterPro" id="IPR036249">
    <property type="entry name" value="Thioredoxin-like_sf"/>
</dbReference>
<proteinExistence type="predicted"/>
<gene>
    <name evidence="2" type="ORF">DBZ36_12290</name>
</gene>
<dbReference type="RefSeq" id="WP_120355242.1">
    <property type="nucleotide sequence ID" value="NZ_RAQO01000006.1"/>
</dbReference>